<reference evidence="2" key="1">
    <citation type="submission" date="2021-05" db="EMBL/GenBank/DDBJ databases">
        <authorList>
            <person name="Arsene-Ploetze F."/>
        </authorList>
    </citation>
    <scope>NUCLEOTIDE SEQUENCE</scope>
    <source>
        <strain evidence="2">DSM 42138</strain>
    </source>
</reference>
<protein>
    <recommendedName>
        <fullName evidence="4">ATP-binding protein</fullName>
    </recommendedName>
</protein>
<feature type="region of interest" description="Disordered" evidence="1">
    <location>
        <begin position="869"/>
        <end position="892"/>
    </location>
</feature>
<keyword evidence="3" id="KW-1185">Reference proteome</keyword>
<feature type="compositionally biased region" description="Low complexity" evidence="1">
    <location>
        <begin position="1453"/>
        <end position="1465"/>
    </location>
</feature>
<sequence length="1668" mass="186025">MAEYGGKAHNWRSIREWDGSQHRAFEELCFQLRVPAPQGWETIKTAAPDGGVEWYDQAPDGSAAHGYQVKFVHDIDDLLPQAKKSAKTVGENIAFRKIVRLEFLTPFDLSDPTPFTPRGRPREGARGKWNRNVDKWKTELPGLAGVDIRYVGGGELLERLTRPGNEGRQWFFFERRALGSEWFQDQMALAESLAESRYTPERHVELPLARVADACAFPEELSRRVVQRSRDLQAAVRTLVAGTTWWLDRYPAPFSSPAQEALAQWTPSWMRSLRESADNLVHDLCAASASPRLPAARAEAVTENIRDLLGQFDDLAGRFVRESSARGELPEPPSSDRGTREATASESAERLREGDLVRARDTCEQALNLLQSSAAQAAEKAAWLLLGEAGQGKTHLLVDAARRAVDKGRPALVLFGQELSGRNALSEIAQRRGLGQLPERDFLQAMDAAGAASGCRFLLIIDALNDSDNARSWKSELLGLQSRIARHPHIALVVSCRSTFSPLVLPDSFDGPTSVHPGFAGREVEGLESYLKGRSATYPNAPLLAQAFTNPLFVKLYADSLDRAPEQGSGNHPPDRSAVFDAFVNHRAKAICSQLGLDPLDRPVHRAVDALASRMAAENLLVLPRSTAREIADAFAPGATKWPATMLGELVTQGIVSNERTYRDKEEVGIGFPYQALGDDRVVRSVFAAHQGEIDALREGRGLVGDSPLRNWLCKAPPNYQETATTLLPEMTGTELIDVLISSPEAKGDAAPDNHPDTRHFLLARSFLETLPLRRAGSITDRSVALVKDIANRHGRTSEILEAFLSVTAVPGHRLNADELHRVLTARPRPERDAWWGVRTYAMLWDHTALHRLLRWAEQYPTPQHLQPSYRQVQHLPGTRPSPLGTAPGGTDSEVARLAGTTLVWTLTSSNRFLRDRATKALVQLLLGHTDVLRSLLTRFLHEDVKKVDDPYLFERLVWVAFGVLARRGDPQRDATLLSELAQQIIEYVYGDTNSPAHASRNALLCDAATRIVTMAHDAGAVTSEQAEVVQHPHFCPHPGRAPEEDDIDNRFPRRDEDGSLWGGIRASLSSLGDFADYRVRPYVNQFSMLPLTCDYPSRPSWQRRDDPVVVDPGRIPAFADSLPEEYRPVFGTQAAVTQLLTGWIAQRALDRDQYELLQSCQVPPALDERLADTKVDAKWAARWILARVAELGWTPELFSEFDTFRGRASGSRESHKGERIGKKYQWMALHELIERLANHHHPYRHSEHDPAEYPGGARLSLLDIDPSLPPARHPFDHDDETHDRNDTDNATFPPEDLCHPLAPPVPSLPDHEGVDEWIRKPDNLPDLEELAIRTDGTGRVWVVLNEYASDDHDGRGWSSTHGQAEQWHRIQSWLVPSSQRTALLTWLEGRSLTNRWMPEGPDRHSLLFADFPPTPGPWTDPDPDAWHVSTFLYPEENDVHGLDDTDEEQDLATPGTAAAPTAVTDFDSEDSTAARRRRWAEKQSDTLADLAERWADGPVEEKDDWLEATLAAQPHGRIDQATDSAGQPITAVPTAQTYSWSAQSSDCSLDASVSVTMLNDPLLRNSGLRRDPDLPHWYDADGRLQVQYLSWDRPTGAADGLLVSRDWLEQHLQRSDQCLIQGILGERQPVTTERPRSWREFSQITGHSAQGHRTPGTATTELRTSRW</sequence>
<feature type="region of interest" description="Disordered" evidence="1">
    <location>
        <begin position="1442"/>
        <end position="1472"/>
    </location>
</feature>
<feature type="region of interest" description="Disordered" evidence="1">
    <location>
        <begin position="1244"/>
        <end position="1290"/>
    </location>
</feature>
<feature type="compositionally biased region" description="Basic and acidic residues" evidence="1">
    <location>
        <begin position="1274"/>
        <end position="1288"/>
    </location>
</feature>
<dbReference type="InterPro" id="IPR027417">
    <property type="entry name" value="P-loop_NTPase"/>
</dbReference>
<dbReference type="RefSeq" id="WP_251490272.1">
    <property type="nucleotide sequence ID" value="NZ_CAJSLV010000054.1"/>
</dbReference>
<gene>
    <name evidence="2" type="ORF">SCOCK_250001</name>
</gene>
<feature type="region of interest" description="Disordered" evidence="1">
    <location>
        <begin position="323"/>
        <end position="355"/>
    </location>
</feature>
<evidence type="ECO:0000313" key="2">
    <source>
        <dbReference type="EMBL" id="CAG6394182.1"/>
    </source>
</evidence>
<feature type="compositionally biased region" description="Polar residues" evidence="1">
    <location>
        <begin position="1657"/>
        <end position="1668"/>
    </location>
</feature>
<dbReference type="Gene3D" id="3.40.50.300">
    <property type="entry name" value="P-loop containing nucleotide triphosphate hydrolases"/>
    <property type="match status" value="1"/>
</dbReference>
<proteinExistence type="predicted"/>
<comment type="caution">
    <text evidence="2">The sequence shown here is derived from an EMBL/GenBank/DDBJ whole genome shotgun (WGS) entry which is preliminary data.</text>
</comment>
<evidence type="ECO:0008006" key="4">
    <source>
        <dbReference type="Google" id="ProtNLM"/>
    </source>
</evidence>
<dbReference type="EMBL" id="CAJSLV010000054">
    <property type="protein sequence ID" value="CAG6394182.1"/>
    <property type="molecule type" value="Genomic_DNA"/>
</dbReference>
<evidence type="ECO:0000256" key="1">
    <source>
        <dbReference type="SAM" id="MobiDB-lite"/>
    </source>
</evidence>
<accession>A0A9W4DUG3</accession>
<dbReference type="Proteomes" id="UP001152519">
    <property type="component" value="Unassembled WGS sequence"/>
</dbReference>
<organism evidence="2 3">
    <name type="scientific">Actinacidiphila cocklensis</name>
    <dbReference type="NCBI Taxonomy" id="887465"/>
    <lineage>
        <taxon>Bacteria</taxon>
        <taxon>Bacillati</taxon>
        <taxon>Actinomycetota</taxon>
        <taxon>Actinomycetes</taxon>
        <taxon>Kitasatosporales</taxon>
        <taxon>Streptomycetaceae</taxon>
        <taxon>Actinacidiphila</taxon>
    </lineage>
</organism>
<feature type="region of interest" description="Disordered" evidence="1">
    <location>
        <begin position="1646"/>
        <end position="1668"/>
    </location>
</feature>
<evidence type="ECO:0000313" key="3">
    <source>
        <dbReference type="Proteomes" id="UP001152519"/>
    </source>
</evidence>
<name>A0A9W4DUG3_9ACTN</name>